<evidence type="ECO:0000256" key="20">
    <source>
        <dbReference type="ARBA" id="ARBA00023315"/>
    </source>
</evidence>
<reference evidence="28" key="2">
    <citation type="submission" date="2015-02" db="UniProtKB">
        <authorList>
            <consortium name="EnsemblMetazoa"/>
        </authorList>
    </citation>
    <scope>IDENTIFICATION</scope>
</reference>
<keyword evidence="13" id="KW-0391">Immunity</keyword>
<dbReference type="EC" id="2.3.1.48" evidence="5"/>
<feature type="region of interest" description="Disordered" evidence="25">
    <location>
        <begin position="465"/>
        <end position="485"/>
    </location>
</feature>
<feature type="compositionally biased region" description="Basic and acidic residues" evidence="25">
    <location>
        <begin position="356"/>
        <end position="366"/>
    </location>
</feature>
<evidence type="ECO:0000256" key="4">
    <source>
        <dbReference type="ARBA" id="ARBA00004642"/>
    </source>
</evidence>
<feature type="compositionally biased region" description="Basic and acidic residues" evidence="25">
    <location>
        <begin position="105"/>
        <end position="115"/>
    </location>
</feature>
<dbReference type="GO" id="GO:0005654">
    <property type="term" value="C:nucleoplasm"/>
    <property type="evidence" value="ECO:0007669"/>
    <property type="project" value="UniProtKB-SubCell"/>
</dbReference>
<dbReference type="PhylomeDB" id="T1IJM7"/>
<keyword evidence="6" id="KW-0813">Transport</keyword>
<keyword evidence="7" id="KW-0158">Chromosome</keyword>
<evidence type="ECO:0000256" key="18">
    <source>
        <dbReference type="ARBA" id="ARBA00023132"/>
    </source>
</evidence>
<dbReference type="Pfam" id="PF16769">
    <property type="entry name" value="MCM3AP_GANP"/>
    <property type="match status" value="1"/>
</dbReference>
<dbReference type="GO" id="GO:0015031">
    <property type="term" value="P:protein transport"/>
    <property type="evidence" value="ECO:0007669"/>
    <property type="project" value="UniProtKB-KW"/>
</dbReference>
<proteinExistence type="inferred from homology"/>
<dbReference type="GO" id="GO:0061733">
    <property type="term" value="F:protein-lysine-acetyltransferase activity"/>
    <property type="evidence" value="ECO:0007669"/>
    <property type="project" value="UniProtKB-EC"/>
</dbReference>
<dbReference type="InterPro" id="IPR045107">
    <property type="entry name" value="SAC3/GANP/THP3"/>
</dbReference>
<evidence type="ECO:0000256" key="21">
    <source>
        <dbReference type="ARBA" id="ARBA00038443"/>
    </source>
</evidence>
<evidence type="ECO:0000256" key="23">
    <source>
        <dbReference type="ARBA" id="ARBA00069544"/>
    </source>
</evidence>
<dbReference type="InterPro" id="IPR005062">
    <property type="entry name" value="SAC3/GANP/THP3_conserved"/>
</dbReference>
<keyword evidence="14" id="KW-0653">Protein transport</keyword>
<feature type="coiled-coil region" evidence="24">
    <location>
        <begin position="1801"/>
        <end position="1828"/>
    </location>
</feature>
<evidence type="ECO:0000259" key="27">
    <source>
        <dbReference type="Pfam" id="PF16769"/>
    </source>
</evidence>
<keyword evidence="20" id="KW-0012">Acyltransferase</keyword>
<dbReference type="Gene3D" id="3.30.70.330">
    <property type="match status" value="1"/>
</dbReference>
<name>T1IJM7_STRMM</name>
<evidence type="ECO:0000256" key="22">
    <source>
        <dbReference type="ARBA" id="ARBA00055631"/>
    </source>
</evidence>
<dbReference type="GO" id="GO:0006406">
    <property type="term" value="P:mRNA export from nucleus"/>
    <property type="evidence" value="ECO:0007669"/>
    <property type="project" value="TreeGrafter"/>
</dbReference>
<dbReference type="Proteomes" id="UP000014500">
    <property type="component" value="Unassembled WGS sequence"/>
</dbReference>
<evidence type="ECO:0000313" key="29">
    <source>
        <dbReference type="Proteomes" id="UP000014500"/>
    </source>
</evidence>
<dbReference type="PANTHER" id="PTHR12436:SF3">
    <property type="entry name" value="GERMINAL-CENTER ASSOCIATED NUCLEAR PROTEIN"/>
    <property type="match status" value="1"/>
</dbReference>
<feature type="compositionally biased region" description="Polar residues" evidence="25">
    <location>
        <begin position="24"/>
        <end position="41"/>
    </location>
</feature>
<keyword evidence="16" id="KW-0811">Translocation</keyword>
<evidence type="ECO:0000256" key="16">
    <source>
        <dbReference type="ARBA" id="ARBA00023010"/>
    </source>
</evidence>
<dbReference type="InterPro" id="IPR035979">
    <property type="entry name" value="RBD_domain_sf"/>
</dbReference>
<keyword evidence="11" id="KW-0808">Transferase</keyword>
<dbReference type="InterPro" id="IPR012677">
    <property type="entry name" value="Nucleotide-bd_a/b_plait_sf"/>
</dbReference>
<evidence type="ECO:0000256" key="10">
    <source>
        <dbReference type="ARBA" id="ARBA00022553"/>
    </source>
</evidence>
<evidence type="ECO:0000256" key="3">
    <source>
        <dbReference type="ARBA" id="ARBA00004567"/>
    </source>
</evidence>
<comment type="function">
    <text evidence="22">As a component of the TREX-2 complex, involved in the export of mRNAs to the cytoplasm through the nuclear pores. Through the acetylation of histones, affects the assembly of nucleosomes at immunoglobulin variable region genes and promotes the recruitment and positioning of transcription complex to favor DNA cytosine deaminase AICDA/AID targeting, hence promoting somatic hypermutations.</text>
</comment>
<evidence type="ECO:0000256" key="5">
    <source>
        <dbReference type="ARBA" id="ARBA00013184"/>
    </source>
</evidence>
<organism evidence="28 29">
    <name type="scientific">Strigamia maritima</name>
    <name type="common">European centipede</name>
    <name type="synonym">Geophilus maritimus</name>
    <dbReference type="NCBI Taxonomy" id="126957"/>
    <lineage>
        <taxon>Eukaryota</taxon>
        <taxon>Metazoa</taxon>
        <taxon>Ecdysozoa</taxon>
        <taxon>Arthropoda</taxon>
        <taxon>Myriapoda</taxon>
        <taxon>Chilopoda</taxon>
        <taxon>Pleurostigmophora</taxon>
        <taxon>Geophilomorpha</taxon>
        <taxon>Linotaeniidae</taxon>
        <taxon>Strigamia</taxon>
    </lineage>
</organism>
<evidence type="ECO:0000256" key="24">
    <source>
        <dbReference type="SAM" id="Coils"/>
    </source>
</evidence>
<feature type="domain" description="Germinal-centre associated nuclear protein MCM3AP" evidence="27">
    <location>
        <begin position="1220"/>
        <end position="1778"/>
    </location>
</feature>
<keyword evidence="29" id="KW-1185">Reference proteome</keyword>
<keyword evidence="8" id="KW-0488">Methylation</keyword>
<feature type="region of interest" description="Disordered" evidence="25">
    <location>
        <begin position="603"/>
        <end position="630"/>
    </location>
</feature>
<evidence type="ECO:0000256" key="13">
    <source>
        <dbReference type="ARBA" id="ARBA00022859"/>
    </source>
</evidence>
<keyword evidence="18" id="KW-0906">Nuclear pore complex</keyword>
<dbReference type="Gene3D" id="1.25.40.990">
    <property type="match status" value="1"/>
</dbReference>
<dbReference type="GO" id="GO:0005737">
    <property type="term" value="C:cytoplasm"/>
    <property type="evidence" value="ECO:0007669"/>
    <property type="project" value="UniProtKB-SubCell"/>
</dbReference>
<keyword evidence="9" id="KW-0963">Cytoplasm</keyword>
<evidence type="ECO:0000256" key="15">
    <source>
        <dbReference type="ARBA" id="ARBA00022990"/>
    </source>
</evidence>
<feature type="compositionally biased region" description="Basic residues" evidence="25">
    <location>
        <begin position="343"/>
        <end position="355"/>
    </location>
</feature>
<feature type="compositionally biased region" description="Low complexity" evidence="25">
    <location>
        <begin position="135"/>
        <end position="150"/>
    </location>
</feature>
<feature type="region of interest" description="Disordered" evidence="25">
    <location>
        <begin position="341"/>
        <end position="367"/>
    </location>
</feature>
<keyword evidence="17 24" id="KW-0175">Coiled coil</keyword>
<dbReference type="EMBL" id="JH430315">
    <property type="status" value="NOT_ANNOTATED_CDS"/>
    <property type="molecule type" value="Genomic_DNA"/>
</dbReference>
<evidence type="ECO:0000256" key="2">
    <source>
        <dbReference type="ARBA" id="ARBA00004496"/>
    </source>
</evidence>
<feature type="compositionally biased region" description="Polar residues" evidence="25">
    <location>
        <begin position="1"/>
        <end position="11"/>
    </location>
</feature>
<dbReference type="EnsemblMetazoa" id="SMAR001097-RA">
    <property type="protein sequence ID" value="SMAR001097-PA"/>
    <property type="gene ID" value="SMAR001097"/>
</dbReference>
<keyword evidence="19" id="KW-0539">Nucleus</keyword>
<dbReference type="FunFam" id="1.25.40.990:FF:000003">
    <property type="entry name" value="germinal-center associated nuclear protein isoform X2"/>
    <property type="match status" value="1"/>
</dbReference>
<evidence type="ECO:0000256" key="11">
    <source>
        <dbReference type="ARBA" id="ARBA00022679"/>
    </source>
</evidence>
<feature type="region of interest" description="Disordered" evidence="25">
    <location>
        <begin position="1"/>
        <end position="41"/>
    </location>
</feature>
<comment type="similarity">
    <text evidence="21">Belongs to the SAC3 family.</text>
</comment>
<dbReference type="GO" id="GO:0003676">
    <property type="term" value="F:nucleic acid binding"/>
    <property type="evidence" value="ECO:0007669"/>
    <property type="project" value="InterPro"/>
</dbReference>
<evidence type="ECO:0000313" key="28">
    <source>
        <dbReference type="EnsemblMetazoa" id="SMAR001097-PA"/>
    </source>
</evidence>
<evidence type="ECO:0000256" key="17">
    <source>
        <dbReference type="ARBA" id="ARBA00023054"/>
    </source>
</evidence>
<protein>
    <recommendedName>
        <fullName evidence="23">Germinal-center associated nuclear protein</fullName>
        <ecNumber evidence="5">2.3.1.48</ecNumber>
    </recommendedName>
</protein>
<dbReference type="STRING" id="126957.T1IJM7"/>
<evidence type="ECO:0000256" key="14">
    <source>
        <dbReference type="ARBA" id="ARBA00022927"/>
    </source>
</evidence>
<feature type="domain" description="SAC3/GANP/THP3 conserved" evidence="26">
    <location>
        <begin position="577"/>
        <end position="868"/>
    </location>
</feature>
<feature type="compositionally biased region" description="Low complexity" evidence="25">
    <location>
        <begin position="12"/>
        <end position="23"/>
    </location>
</feature>
<keyword evidence="12" id="KW-0509">mRNA transport</keyword>
<feature type="compositionally biased region" description="Polar residues" evidence="25">
    <location>
        <begin position="121"/>
        <end position="134"/>
    </location>
</feature>
<keyword evidence="10" id="KW-0597">Phosphoprotein</keyword>
<evidence type="ECO:0000256" key="12">
    <source>
        <dbReference type="ARBA" id="ARBA00022816"/>
    </source>
</evidence>
<dbReference type="GO" id="GO:0005643">
    <property type="term" value="C:nuclear pore"/>
    <property type="evidence" value="ECO:0007669"/>
    <property type="project" value="UniProtKB-SubCell"/>
</dbReference>
<feature type="compositionally biased region" description="Basic and acidic residues" evidence="25">
    <location>
        <begin position="607"/>
        <end position="618"/>
    </location>
</feature>
<evidence type="ECO:0000256" key="19">
    <source>
        <dbReference type="ARBA" id="ARBA00023242"/>
    </source>
</evidence>
<dbReference type="SUPFAM" id="SSF54928">
    <property type="entry name" value="RNA-binding domain, RBD"/>
    <property type="match status" value="1"/>
</dbReference>
<feature type="region of interest" description="Disordered" evidence="25">
    <location>
        <begin position="85"/>
        <end position="157"/>
    </location>
</feature>
<evidence type="ECO:0000256" key="1">
    <source>
        <dbReference type="ARBA" id="ARBA00004286"/>
    </source>
</evidence>
<keyword evidence="15" id="KW-0007">Acetylation</keyword>
<dbReference type="HOGENOM" id="CLU_237052_0_0_1"/>
<evidence type="ECO:0000256" key="6">
    <source>
        <dbReference type="ARBA" id="ARBA00022448"/>
    </source>
</evidence>
<dbReference type="OMA" id="LCEEDMM"/>
<dbReference type="GO" id="GO:0070390">
    <property type="term" value="C:transcription export complex 2"/>
    <property type="evidence" value="ECO:0007669"/>
    <property type="project" value="TreeGrafter"/>
</dbReference>
<dbReference type="PANTHER" id="PTHR12436">
    <property type="entry name" value="80 KDA MCM3-ASSOCIATED PROTEIN"/>
    <property type="match status" value="1"/>
</dbReference>
<dbReference type="Pfam" id="PF03399">
    <property type="entry name" value="SAC3_GANP"/>
    <property type="match status" value="1"/>
</dbReference>
<evidence type="ECO:0000259" key="26">
    <source>
        <dbReference type="Pfam" id="PF03399"/>
    </source>
</evidence>
<evidence type="ECO:0000256" key="25">
    <source>
        <dbReference type="SAM" id="MobiDB-lite"/>
    </source>
</evidence>
<accession>T1IJM7</accession>
<reference evidence="29" key="1">
    <citation type="submission" date="2011-05" db="EMBL/GenBank/DDBJ databases">
        <authorList>
            <person name="Richards S.R."/>
            <person name="Qu J."/>
            <person name="Jiang H."/>
            <person name="Jhangiani S.N."/>
            <person name="Agravi P."/>
            <person name="Goodspeed R."/>
            <person name="Gross S."/>
            <person name="Mandapat C."/>
            <person name="Jackson L."/>
            <person name="Mathew T."/>
            <person name="Pu L."/>
            <person name="Thornton R."/>
            <person name="Saada N."/>
            <person name="Wilczek-Boney K.B."/>
            <person name="Lee S."/>
            <person name="Kovar C."/>
            <person name="Wu Y."/>
            <person name="Scherer S.E."/>
            <person name="Worley K.C."/>
            <person name="Muzny D.M."/>
            <person name="Gibbs R."/>
        </authorList>
    </citation>
    <scope>NUCLEOTIDE SEQUENCE</scope>
    <source>
        <strain evidence="29">Brora</strain>
    </source>
</reference>
<evidence type="ECO:0000256" key="7">
    <source>
        <dbReference type="ARBA" id="ARBA00022454"/>
    </source>
</evidence>
<dbReference type="GO" id="GO:0005694">
    <property type="term" value="C:chromosome"/>
    <property type="evidence" value="ECO:0007669"/>
    <property type="project" value="UniProtKB-SubCell"/>
</dbReference>
<comment type="subcellular location">
    <subcellularLocation>
        <location evidence="1">Chromosome</location>
    </subcellularLocation>
    <subcellularLocation>
        <location evidence="2">Cytoplasm</location>
    </subcellularLocation>
    <subcellularLocation>
        <location evidence="3">Nucleus</location>
        <location evidence="3">Nuclear pore complex</location>
    </subcellularLocation>
    <subcellularLocation>
        <location evidence="4">Nucleus</location>
        <location evidence="4">Nucleoplasm</location>
    </subcellularLocation>
</comment>
<dbReference type="InterPro" id="IPR031907">
    <property type="entry name" value="MCM3AP_GANP"/>
</dbReference>
<dbReference type="GO" id="GO:0002376">
    <property type="term" value="P:immune system process"/>
    <property type="evidence" value="ECO:0007669"/>
    <property type="project" value="UniProtKB-KW"/>
</dbReference>
<evidence type="ECO:0000256" key="8">
    <source>
        <dbReference type="ARBA" id="ARBA00022481"/>
    </source>
</evidence>
<dbReference type="eggNOG" id="KOG1860">
    <property type="taxonomic scope" value="Eukaryota"/>
</dbReference>
<evidence type="ECO:0000256" key="9">
    <source>
        <dbReference type="ARBA" id="ARBA00022490"/>
    </source>
</evidence>
<sequence>MSGSGNPQGDDSNSNEASNANKNTFAFNRMQQPQNVVTTSTTEPSKFAFNLQSSSASSSRNAIPLFGQTPSTFAELNTNAYKPTMFGNTAPDNLSGPPIQYRNKPKAESSRREPPKLVSKRASTNPFGGTSTNVFGGSTSKSFGGKTSNPFGGGTTSNPFGGGTISNSFGGTTPNLFGNAQSHQSNVFKQTAATTSEQSIFQQFKSPPMEAKSVIAPMKTASVFGGSSAPGTVPAIFGGHNLTYPPREPPVTESLQTAFAEPKSRPKSVFRDLDFPAINEAISKFEARSALEEGNIKPLLDVEVLKKSEMPSDRDPRIKKPHLNRAKLSAGLFGQALAGIHQSKPKSSKDIKKRLQRQETDVKKEGLGSSNLELRVKSSEETNKPKSIVCHGIAPELMTGDFLRKHFLKFGEVTKLYPNHQKRSAVIHFQTHKDAANAKEFGMHLDPEKEPLSIFWSALTSRKKRTTVKPQTKPTKMEESSEVNEELRSMAFNTIDLEEEYVGKRERKSPVKAKLERMVDSSYRFTHEQTDLLKNQAKTAKEKFQILDMRDRLLRTNRIKQQNIRTARAIVGTCPDMCPEKERYLREDGGRLPSFEMAVTNAGESQEIDHKSAVKEYSRSSADQEEPLPHELRPISVLSMTMDYLVCNVMDSFEKAENPTEWYDFVWNRTRSIRKDLTQQHLCDLNSVALVEKCARFHIHCAERLCEEDMISFDQKINNENLTKCLQTLKHFYHDLAVKNVQCPCEDEFRGYDIILNLNLGDILRQVQQLSLRAQKSEPVAFAVKVFGALNSNNYVRFFKLVRRATYLNACLLHRYFNQVRNKALHILIRAYTAHRPTKFPLPEFTYVLGFENDNDASDFCVLHGLSVGQNEIIFDKAAFDQPDSIAVPKRAQTLIESKRNRLVGEIVHSGPLPLNPSDTYQPHSSFDENGYLRTDAILAEDQERVSGDSEPAVIDITEASPKEDKEDDDVVIISHQPAQPDINLNEMTKDLAKDLFIEVTNEMIAEIANESVDYLTSLKRSLNEVVKTIVNEDVGILSRNLAERVIEDRFEEVKHLEEIRLLKEKEEREIHSRALLEVGVDLINETVSVELINDVSAVIKELKAEQRESDILQSSRQIATDLANEVAEEQIRNVSAMVYEEDVVSIRERLRAIAGRIRLLQARHYVHHWRRVVIKRKRQRRNLKVFPCLPGLLAHKMSASRQLGGRNTTLPMERLEAQRKLLRLMDVSYCSRLLDDGLKLLPLDICSLVAPILLARSDAVEVSKYSKHFYWKLVLSLPRANVLEEGYEISEWLTSKLSSSQFPNKSEKHIETINVSVMETSEKNTQNSYNFRVYVKRILGTVNNSELRDAANEKLLQATNAVLFAVYSSEKTNQEFWIEQQKRLEQVISLRSGNPRPVFAIVVFSSRREVLPESVIADSMNLKTILRGEKYLIFRCDNLNQSVISTELDACIVSLARNTNYAKGFRGQSLIDFLERVLNKYFSEPVYRNLSIRMSMGYVHQPANVLISLFNCVVSHAAKVISSDSLNNLSWPPHEFVSNENSTDILSLNWNDESNRLRLFQTLNQLILPDFECDGDNENWDNVKESILDYISGIVNEKTGDLGLRSKIEKLLHESEKQHERDCCVKFRIAGCEPTLENIPWTEIVLSILEYRLTSIINEEEVVYYFEDELAALIFPLSWKRAIVNNKNTVSQIRHTNLHTSALKRKSEISSINSSNSRKRHHTISVVQETQSKRNFDEVHRFLSRVEAEKEESKRQEQQLQEIILGSTFPVETSTPMISRRHKPVRYARYRTQSEVPVRQRSYRRTNSDLSDKLEQLRMELESEKRGTRLFDMRFQMVFPNVE</sequence>